<dbReference type="AlphaFoldDB" id="A0A1H4Y2W1"/>
<dbReference type="InterPro" id="IPR008018">
    <property type="entry name" value="Phage_tail_attach_FII"/>
</dbReference>
<accession>A0A1H4Y2W1</accession>
<dbReference type="Proteomes" id="UP000198982">
    <property type="component" value="Unassembled WGS sequence"/>
</dbReference>
<keyword evidence="2" id="KW-1185">Reference proteome</keyword>
<dbReference type="GO" id="GO:0019068">
    <property type="term" value="P:virion assembly"/>
    <property type="evidence" value="ECO:0007669"/>
    <property type="project" value="InterPro"/>
</dbReference>
<protein>
    <submittedName>
        <fullName evidence="1">Uncharacterized protein</fullName>
    </submittedName>
</protein>
<organism evidence="1 2">
    <name type="scientific">Pseudomonas saponiphila</name>
    <dbReference type="NCBI Taxonomy" id="556534"/>
    <lineage>
        <taxon>Bacteria</taxon>
        <taxon>Pseudomonadati</taxon>
        <taxon>Pseudomonadota</taxon>
        <taxon>Gammaproteobacteria</taxon>
        <taxon>Pseudomonadales</taxon>
        <taxon>Pseudomonadaceae</taxon>
        <taxon>Pseudomonas</taxon>
    </lineage>
</organism>
<dbReference type="Pfam" id="PF05354">
    <property type="entry name" value="Phage_attach"/>
    <property type="match status" value="1"/>
</dbReference>
<gene>
    <name evidence="1" type="ORF">SAMN05216178_6316</name>
</gene>
<dbReference type="InterPro" id="IPR053734">
    <property type="entry name" value="Phage_Head-Tail_Connect_sf"/>
</dbReference>
<dbReference type="Gene3D" id="2.40.10.180">
    <property type="entry name" value="Phage tail proteins"/>
    <property type="match status" value="1"/>
</dbReference>
<name>A0A1H4Y2W1_9PSED</name>
<sequence>MSFRDRMSLMDARLLDALGDEAVIEGIAQPVPGFLAAPWLRPKLGQINTGMREPRFEIRVSDAAGITPGRQVSIDLPAQDGGGNYDLVRVDPAQAGWVALVLRARP</sequence>
<evidence type="ECO:0000313" key="2">
    <source>
        <dbReference type="Proteomes" id="UP000198982"/>
    </source>
</evidence>
<evidence type="ECO:0000313" key="1">
    <source>
        <dbReference type="EMBL" id="SED12065.1"/>
    </source>
</evidence>
<dbReference type="EMBL" id="FNTJ01000002">
    <property type="protein sequence ID" value="SED12065.1"/>
    <property type="molecule type" value="Genomic_DNA"/>
</dbReference>
<proteinExistence type="predicted"/>
<dbReference type="RefSeq" id="WP_092320377.1">
    <property type="nucleotide sequence ID" value="NZ_FNTJ01000002.1"/>
</dbReference>
<reference evidence="2" key="1">
    <citation type="submission" date="2016-10" db="EMBL/GenBank/DDBJ databases">
        <authorList>
            <person name="Varghese N."/>
            <person name="Submissions S."/>
        </authorList>
    </citation>
    <scope>NUCLEOTIDE SEQUENCE [LARGE SCALE GENOMIC DNA]</scope>
    <source>
        <strain evidence="2">DSM 9751</strain>
    </source>
</reference>